<evidence type="ECO:0000313" key="2">
    <source>
        <dbReference type="Proteomes" id="UP000198374"/>
    </source>
</evidence>
<comment type="caution">
    <text evidence="1">The sequence shown here is derived from an EMBL/GenBank/DDBJ whole genome shotgun (WGS) entry which is preliminary data.</text>
</comment>
<reference evidence="1 2" key="1">
    <citation type="submission" date="2015-11" db="EMBL/GenBank/DDBJ databases">
        <title>Draft genome sequences of new species of the genus Lactobacillus isolated from orchardgrass silage.</title>
        <authorList>
            <person name="Tohno M."/>
            <person name="Tanizawa Y."/>
            <person name="Arita M."/>
        </authorList>
    </citation>
    <scope>NUCLEOTIDE SEQUENCE [LARGE SCALE GENOMIC DNA]</scope>
    <source>
        <strain evidence="1 2">IWT30</strain>
    </source>
</reference>
<dbReference type="OrthoDB" id="6960201at2"/>
<organism evidence="1 2">
    <name type="scientific">Secundilactobacillus mixtipabuli</name>
    <dbReference type="NCBI Taxonomy" id="1435342"/>
    <lineage>
        <taxon>Bacteria</taxon>
        <taxon>Bacillati</taxon>
        <taxon>Bacillota</taxon>
        <taxon>Bacilli</taxon>
        <taxon>Lactobacillales</taxon>
        <taxon>Lactobacillaceae</taxon>
        <taxon>Secundilactobacillus</taxon>
    </lineage>
</organism>
<name>A0A1Z5IEJ5_9LACO</name>
<dbReference type="AlphaFoldDB" id="A0A1Z5IEJ5"/>
<dbReference type="RefSeq" id="WP_089109853.1">
    <property type="nucleotide sequence ID" value="NZ_BCMF01000011.1"/>
</dbReference>
<dbReference type="EMBL" id="BCMF01000011">
    <property type="protein sequence ID" value="GAX00069.1"/>
    <property type="molecule type" value="Genomic_DNA"/>
</dbReference>
<dbReference type="InterPro" id="IPR019650">
    <property type="entry name" value="DUF2513"/>
</dbReference>
<sequence length="126" mass="14169">MELNHDCVRDLLLLLEKVPFDDGGIFDLDSIIKSVNFTDRYSVDTIRYTFVELVDAGYIDGTPTGQMPVTYGFVKITFEGHKFLDNIRDESVWKQTKQTIISKIGSASLSVISTVAAKVIADRLNY</sequence>
<protein>
    <recommendedName>
        <fullName evidence="3">DUF2513 domain-containing protein</fullName>
    </recommendedName>
</protein>
<accession>A0A1Z5IEJ5</accession>
<evidence type="ECO:0000313" key="1">
    <source>
        <dbReference type="EMBL" id="GAX00069.1"/>
    </source>
</evidence>
<dbReference type="Pfam" id="PF10711">
    <property type="entry name" value="DUF2513"/>
    <property type="match status" value="1"/>
</dbReference>
<proteinExistence type="predicted"/>
<evidence type="ECO:0008006" key="3">
    <source>
        <dbReference type="Google" id="ProtNLM"/>
    </source>
</evidence>
<keyword evidence="2" id="KW-1185">Reference proteome</keyword>
<dbReference type="Proteomes" id="UP000198374">
    <property type="component" value="Unassembled WGS sequence"/>
</dbReference>
<gene>
    <name evidence="1" type="ORF">IWT30_02049</name>
</gene>